<evidence type="ECO:0000256" key="1">
    <source>
        <dbReference type="ARBA" id="ARBA00022475"/>
    </source>
</evidence>
<evidence type="ECO:0000256" key="7">
    <source>
        <dbReference type="ARBA" id="ARBA00023209"/>
    </source>
</evidence>
<dbReference type="RefSeq" id="WP_179716795.1">
    <property type="nucleotide sequence ID" value="NZ_BAABFH010000001.1"/>
</dbReference>
<dbReference type="NCBIfam" id="NF003679">
    <property type="entry name" value="PRK05305.1-3"/>
    <property type="match status" value="1"/>
</dbReference>
<evidence type="ECO:0000256" key="5">
    <source>
        <dbReference type="ARBA" id="ARBA00023136"/>
    </source>
</evidence>
<evidence type="ECO:0000256" key="11">
    <source>
        <dbReference type="HAMAP-Rule" id="MF_00664"/>
    </source>
</evidence>
<dbReference type="PANTHER" id="PTHR35809:SF1">
    <property type="entry name" value="ARCHAETIDYLSERINE DECARBOXYLASE PROENZYME-RELATED"/>
    <property type="match status" value="1"/>
</dbReference>
<dbReference type="UniPathway" id="UPA00558">
    <property type="reaction ID" value="UER00616"/>
</dbReference>
<dbReference type="HAMAP" id="MF_00664">
    <property type="entry name" value="PS_decarb_PSD_A"/>
    <property type="match status" value="1"/>
</dbReference>
<dbReference type="GO" id="GO:0004609">
    <property type="term" value="F:phosphatidylserine decarboxylase activity"/>
    <property type="evidence" value="ECO:0007669"/>
    <property type="project" value="UniProtKB-UniRule"/>
</dbReference>
<keyword evidence="8 11" id="KW-0456">Lyase</keyword>
<dbReference type="Pfam" id="PF02666">
    <property type="entry name" value="PS_Dcarbxylase"/>
    <property type="match status" value="1"/>
</dbReference>
<feature type="chain" id="PRO_5033184187" description="Phosphatidylserine decarboxylase beta chain" evidence="11">
    <location>
        <begin position="1"/>
        <end position="202"/>
    </location>
</feature>
<comment type="similarity">
    <text evidence="11">Belongs to the phosphatidylserine decarboxylase family. PSD-A subfamily.</text>
</comment>
<keyword evidence="13" id="KW-1185">Reference proteome</keyword>
<comment type="PTM">
    <text evidence="11">Is synthesized initially as an inactive proenzyme. Formation of the active enzyme involves a self-maturation process in which the active site pyruvoyl group is generated from an internal serine residue via an autocatalytic post-translational modification. Two non-identical subunits are generated from the proenzyme in this reaction, and the pyruvate is formed at the N-terminus of the alpha chain, which is derived from the carboxyl end of the proenzyme. The post-translation cleavage follows an unusual pathway, termed non-hydrolytic serinolysis, in which the side chain hydroxyl group of the serine supplies its oxygen atom to form the C-terminus of the beta chain, while the remainder of the serine residue undergoes an oxidative deamination to produce ammonia and the pyruvoyl prosthetic group on the alpha chain.</text>
</comment>
<dbReference type="PANTHER" id="PTHR35809">
    <property type="entry name" value="ARCHAETIDYLSERINE DECARBOXYLASE PROENZYME-RELATED"/>
    <property type="match status" value="1"/>
</dbReference>
<evidence type="ECO:0000256" key="10">
    <source>
        <dbReference type="ARBA" id="ARBA00023317"/>
    </source>
</evidence>
<dbReference type="EMBL" id="JACCFJ010000001">
    <property type="protein sequence ID" value="NYI81629.1"/>
    <property type="molecule type" value="Genomic_DNA"/>
</dbReference>
<comment type="cofactor">
    <cofactor evidence="11">
        <name>pyruvate</name>
        <dbReference type="ChEBI" id="CHEBI:15361"/>
    </cofactor>
    <text evidence="11">Binds 1 pyruvoyl group covalently per subunit.</text>
</comment>
<feature type="modified residue" description="Pyruvic acid (Ser); by autocatalysis" evidence="11">
    <location>
        <position position="203"/>
    </location>
</feature>
<dbReference type="GO" id="GO:0006646">
    <property type="term" value="P:phosphatidylethanolamine biosynthetic process"/>
    <property type="evidence" value="ECO:0007669"/>
    <property type="project" value="UniProtKB-UniRule"/>
</dbReference>
<name>A0A853AEW1_9PSEU</name>
<proteinExistence type="inferred from homology"/>
<keyword evidence="2 11" id="KW-0444">Lipid biosynthesis</keyword>
<dbReference type="InterPro" id="IPR033175">
    <property type="entry name" value="PSD-A"/>
</dbReference>
<keyword evidence="9 11" id="KW-1208">Phospholipid metabolism</keyword>
<evidence type="ECO:0000256" key="4">
    <source>
        <dbReference type="ARBA" id="ARBA00023098"/>
    </source>
</evidence>
<dbReference type="GO" id="GO:0005886">
    <property type="term" value="C:plasma membrane"/>
    <property type="evidence" value="ECO:0007669"/>
    <property type="project" value="UniProtKB-SubCell"/>
</dbReference>
<keyword evidence="7 11" id="KW-0594">Phospholipid biosynthesis</keyword>
<keyword evidence="10 11" id="KW-0670">Pyruvate</keyword>
<evidence type="ECO:0000256" key="6">
    <source>
        <dbReference type="ARBA" id="ARBA00023145"/>
    </source>
</evidence>
<evidence type="ECO:0000256" key="8">
    <source>
        <dbReference type="ARBA" id="ARBA00023239"/>
    </source>
</evidence>
<comment type="catalytic activity">
    <reaction evidence="11">
        <text>a 1,2-diacyl-sn-glycero-3-phospho-L-serine + H(+) = a 1,2-diacyl-sn-glycero-3-phosphoethanolamine + CO2</text>
        <dbReference type="Rhea" id="RHEA:20828"/>
        <dbReference type="ChEBI" id="CHEBI:15378"/>
        <dbReference type="ChEBI" id="CHEBI:16526"/>
        <dbReference type="ChEBI" id="CHEBI:57262"/>
        <dbReference type="ChEBI" id="CHEBI:64612"/>
        <dbReference type="EC" id="4.1.1.65"/>
    </reaction>
</comment>
<sequence>MSTAREPKTNPLAHLVGLARDTIPPMHPAGRPFVLGAAAATLLLRRLWRPAGLLGGVLTAWCAWFFREPARTTPSREGLAVAPADGTVSHVEPAVPPAELGLGDEPMVRISAFLTIFDVHVQRIPLAGRVERIAYRPGKFLSADLDKASEDNERNSMVIRGTDGTRVAVVQIAGLVARRIVCSVAEGEEVAAGSTYGLIRFGSRVDLYVPAGSRVLVEPGQRTIGGETPLAELPRDDS</sequence>
<evidence type="ECO:0000256" key="9">
    <source>
        <dbReference type="ARBA" id="ARBA00023264"/>
    </source>
</evidence>
<dbReference type="Proteomes" id="UP000587002">
    <property type="component" value="Unassembled WGS sequence"/>
</dbReference>
<dbReference type="InterPro" id="IPR003817">
    <property type="entry name" value="PS_Dcarbxylase"/>
</dbReference>
<comment type="function">
    <text evidence="11">Catalyzes the formation of phosphatidylethanolamine (PtdEtn) from phosphatidylserine (PtdSer).</text>
</comment>
<feature type="site" description="Cleavage (non-hydrolytic); by autocatalysis" evidence="11">
    <location>
        <begin position="202"/>
        <end position="203"/>
    </location>
</feature>
<dbReference type="NCBIfam" id="NF003678">
    <property type="entry name" value="PRK05305.1-2"/>
    <property type="match status" value="1"/>
</dbReference>
<keyword evidence="6 11" id="KW-0865">Zymogen</keyword>
<comment type="subcellular location">
    <subcellularLocation>
        <location evidence="11">Cell membrane</location>
        <topology evidence="11">Peripheral membrane protein</topology>
    </subcellularLocation>
</comment>
<keyword evidence="4 11" id="KW-0443">Lipid metabolism</keyword>
<comment type="pathway">
    <text evidence="11">Phospholipid metabolism; phosphatidylethanolamine biosynthesis; phosphatidylethanolamine from CDP-diacylglycerol: step 2/2.</text>
</comment>
<evidence type="ECO:0000313" key="13">
    <source>
        <dbReference type="Proteomes" id="UP000587002"/>
    </source>
</evidence>
<accession>A0A853AEW1</accession>
<dbReference type="AlphaFoldDB" id="A0A853AEW1"/>
<keyword evidence="3 11" id="KW-0210">Decarboxylase</keyword>
<comment type="caution">
    <text evidence="12">The sequence shown here is derived from an EMBL/GenBank/DDBJ whole genome shotgun (WGS) entry which is preliminary data.</text>
</comment>
<feature type="active site" description="Schiff-base intermediate with substrate; via pyruvic acid" evidence="11">
    <location>
        <position position="203"/>
    </location>
</feature>
<gene>
    <name evidence="11" type="primary">psd</name>
    <name evidence="12" type="ORF">HNR68_000259</name>
</gene>
<organism evidence="12 13">
    <name type="scientific">Saccharopolyspora hordei</name>
    <dbReference type="NCBI Taxonomy" id="1838"/>
    <lineage>
        <taxon>Bacteria</taxon>
        <taxon>Bacillati</taxon>
        <taxon>Actinomycetota</taxon>
        <taxon>Actinomycetes</taxon>
        <taxon>Pseudonocardiales</taxon>
        <taxon>Pseudonocardiaceae</taxon>
        <taxon>Saccharopolyspora</taxon>
    </lineage>
</organism>
<dbReference type="EC" id="4.1.1.65" evidence="11"/>
<keyword evidence="5 11" id="KW-0472">Membrane</keyword>
<reference evidence="12 13" key="1">
    <citation type="submission" date="2020-07" db="EMBL/GenBank/DDBJ databases">
        <title>Sequencing the genomes of 1000 actinobacteria strains.</title>
        <authorList>
            <person name="Klenk H.-P."/>
        </authorList>
    </citation>
    <scope>NUCLEOTIDE SEQUENCE [LARGE SCALE GENOMIC DNA]</scope>
    <source>
        <strain evidence="12 13">DSM 44065</strain>
    </source>
</reference>
<evidence type="ECO:0000313" key="12">
    <source>
        <dbReference type="EMBL" id="NYI81629.1"/>
    </source>
</evidence>
<comment type="subunit">
    <text evidence="11">Heterodimer of a large membrane-associated beta subunit and a small pyruvoyl-containing alpha subunit.</text>
</comment>
<evidence type="ECO:0000256" key="3">
    <source>
        <dbReference type="ARBA" id="ARBA00022793"/>
    </source>
</evidence>
<feature type="chain" id="PRO_5033184186" description="Phosphatidylserine decarboxylase alpha chain" evidence="11">
    <location>
        <begin position="203"/>
        <end position="238"/>
    </location>
</feature>
<evidence type="ECO:0000256" key="2">
    <source>
        <dbReference type="ARBA" id="ARBA00022516"/>
    </source>
</evidence>
<protein>
    <recommendedName>
        <fullName evidence="11">Phosphatidylserine decarboxylase proenzyme</fullName>
        <ecNumber evidence="11">4.1.1.65</ecNumber>
    </recommendedName>
    <component>
        <recommendedName>
            <fullName evidence="11">Phosphatidylserine decarboxylase alpha chain</fullName>
        </recommendedName>
    </component>
    <component>
        <recommendedName>
            <fullName evidence="11">Phosphatidylserine decarboxylase beta chain</fullName>
        </recommendedName>
    </component>
</protein>
<keyword evidence="1 11" id="KW-1003">Cell membrane</keyword>